<reference evidence="6 7" key="1">
    <citation type="journal article" date="2018" name="Evol. Lett.">
        <title>Horizontal gene cluster transfer increased hallucinogenic mushroom diversity.</title>
        <authorList>
            <person name="Reynolds H.T."/>
            <person name="Vijayakumar V."/>
            <person name="Gluck-Thaler E."/>
            <person name="Korotkin H.B."/>
            <person name="Matheny P.B."/>
            <person name="Slot J.C."/>
        </authorList>
    </citation>
    <scope>NUCLEOTIDE SEQUENCE [LARGE SCALE GENOMIC DNA]</scope>
    <source>
        <strain evidence="6 7">SRW20</strain>
    </source>
</reference>
<evidence type="ECO:0000313" key="7">
    <source>
        <dbReference type="Proteomes" id="UP000284706"/>
    </source>
</evidence>
<evidence type="ECO:0000256" key="1">
    <source>
        <dbReference type="ARBA" id="ARBA00023125"/>
    </source>
</evidence>
<keyword evidence="7" id="KW-1185">Reference proteome</keyword>
<dbReference type="STRING" id="231916.A0A409Y9X5"/>
<dbReference type="SMART" id="SM00398">
    <property type="entry name" value="HMG"/>
    <property type="match status" value="1"/>
</dbReference>
<gene>
    <name evidence="6" type="ORF">CVT26_009171</name>
</gene>
<dbReference type="InterPro" id="IPR051965">
    <property type="entry name" value="ChromReg_NeuronalGeneExpr"/>
</dbReference>
<evidence type="ECO:0000256" key="3">
    <source>
        <dbReference type="PROSITE-ProRule" id="PRU00267"/>
    </source>
</evidence>
<dbReference type="PANTHER" id="PTHR46040:SF3">
    <property type="entry name" value="HIGH MOBILITY GROUP PROTEIN 2"/>
    <property type="match status" value="1"/>
</dbReference>
<dbReference type="PROSITE" id="PS50118">
    <property type="entry name" value="HMG_BOX_2"/>
    <property type="match status" value="1"/>
</dbReference>
<proteinExistence type="predicted"/>
<sequence length="265" mass="29080">MSDKLDIARTHFMDSLAAVAETMRNAAQAAESFSSLLKEYSPAHDDHVKGKRKAAFSPEDGDGTKKRKRNTKPKDPNAPKRPASSYILFQNEVRKQLKKDNPDLTNAELLALIAEQWKQMPDEQKEASRTYHQAVREAKVQYSEEKKAYDNRSPEEVEAANAAAAAALALKKANAKPRGPKPAAAATEIKARPPPPPQEASPSSESSEAEDSDDEEPARKPKQPESDTSSDSEEEEEEEPEPAPKKRRGASVQPPASKSKKNSKA</sequence>
<organism evidence="6 7">
    <name type="scientific">Gymnopilus dilepis</name>
    <dbReference type="NCBI Taxonomy" id="231916"/>
    <lineage>
        <taxon>Eukaryota</taxon>
        <taxon>Fungi</taxon>
        <taxon>Dikarya</taxon>
        <taxon>Basidiomycota</taxon>
        <taxon>Agaricomycotina</taxon>
        <taxon>Agaricomycetes</taxon>
        <taxon>Agaricomycetidae</taxon>
        <taxon>Agaricales</taxon>
        <taxon>Agaricineae</taxon>
        <taxon>Hymenogastraceae</taxon>
        <taxon>Gymnopilus</taxon>
    </lineage>
</organism>
<dbReference type="OrthoDB" id="1919336at2759"/>
<keyword evidence="1 3" id="KW-0238">DNA-binding</keyword>
<dbReference type="InterPro" id="IPR036910">
    <property type="entry name" value="HMG_box_dom_sf"/>
</dbReference>
<dbReference type="Pfam" id="PF00505">
    <property type="entry name" value="HMG_box"/>
    <property type="match status" value="1"/>
</dbReference>
<dbReference type="Gene3D" id="1.10.30.10">
    <property type="entry name" value="High mobility group box domain"/>
    <property type="match status" value="1"/>
</dbReference>
<accession>A0A409Y9X5</accession>
<feature type="compositionally biased region" description="Acidic residues" evidence="4">
    <location>
        <begin position="228"/>
        <end position="241"/>
    </location>
</feature>
<dbReference type="EMBL" id="NHYE01001046">
    <property type="protein sequence ID" value="PPQ99794.1"/>
    <property type="molecule type" value="Genomic_DNA"/>
</dbReference>
<feature type="region of interest" description="Disordered" evidence="4">
    <location>
        <begin position="171"/>
        <end position="265"/>
    </location>
</feature>
<protein>
    <recommendedName>
        <fullName evidence="5">HMG box domain-containing protein</fullName>
    </recommendedName>
</protein>
<evidence type="ECO:0000256" key="2">
    <source>
        <dbReference type="ARBA" id="ARBA00023242"/>
    </source>
</evidence>
<dbReference type="Proteomes" id="UP000284706">
    <property type="component" value="Unassembled WGS sequence"/>
</dbReference>
<dbReference type="InterPro" id="IPR009071">
    <property type="entry name" value="HMG_box_dom"/>
</dbReference>
<dbReference type="SUPFAM" id="SSF47095">
    <property type="entry name" value="HMG-box"/>
    <property type="match status" value="1"/>
</dbReference>
<keyword evidence="2 3" id="KW-0539">Nucleus</keyword>
<feature type="region of interest" description="Disordered" evidence="4">
    <location>
        <begin position="43"/>
        <end position="84"/>
    </location>
</feature>
<dbReference type="AlphaFoldDB" id="A0A409Y9X5"/>
<feature type="domain" description="HMG box" evidence="5">
    <location>
        <begin position="79"/>
        <end position="150"/>
    </location>
</feature>
<name>A0A409Y9X5_9AGAR</name>
<dbReference type="GO" id="GO:0003677">
    <property type="term" value="F:DNA binding"/>
    <property type="evidence" value="ECO:0007669"/>
    <property type="project" value="UniProtKB-UniRule"/>
</dbReference>
<evidence type="ECO:0000313" key="6">
    <source>
        <dbReference type="EMBL" id="PPQ99794.1"/>
    </source>
</evidence>
<comment type="caution">
    <text evidence="6">The sequence shown here is derived from an EMBL/GenBank/DDBJ whole genome shotgun (WGS) entry which is preliminary data.</text>
</comment>
<dbReference type="InParanoid" id="A0A409Y9X5"/>
<evidence type="ECO:0000259" key="5">
    <source>
        <dbReference type="PROSITE" id="PS50118"/>
    </source>
</evidence>
<dbReference type="PANTHER" id="PTHR46040">
    <property type="entry name" value="HIGH MOBILITY GROUP PROTEIN 2"/>
    <property type="match status" value="1"/>
</dbReference>
<feature type="DNA-binding region" description="HMG box" evidence="3">
    <location>
        <begin position="79"/>
        <end position="150"/>
    </location>
</feature>
<evidence type="ECO:0000256" key="4">
    <source>
        <dbReference type="SAM" id="MobiDB-lite"/>
    </source>
</evidence>
<dbReference type="GO" id="GO:0005634">
    <property type="term" value="C:nucleus"/>
    <property type="evidence" value="ECO:0007669"/>
    <property type="project" value="UniProtKB-UniRule"/>
</dbReference>
<feature type="compositionally biased region" description="Acidic residues" evidence="4">
    <location>
        <begin position="207"/>
        <end position="216"/>
    </location>
</feature>
<dbReference type="GO" id="GO:0010468">
    <property type="term" value="P:regulation of gene expression"/>
    <property type="evidence" value="ECO:0007669"/>
    <property type="project" value="TreeGrafter"/>
</dbReference>